<dbReference type="GO" id="GO:0008137">
    <property type="term" value="F:NADH dehydrogenase (ubiquinone) activity"/>
    <property type="evidence" value="ECO:0007669"/>
    <property type="project" value="UniProtKB-UniRule"/>
</dbReference>
<keyword evidence="8" id="KW-1278">Translocase</keyword>
<feature type="transmembrane region" description="Helical" evidence="16">
    <location>
        <begin position="58"/>
        <end position="75"/>
    </location>
</feature>
<accession>A0AAU8L3S4</accession>
<geneLocation type="mitochondrion" evidence="18"/>
<feature type="domain" description="NADH:quinone oxidoreductase/Mrp antiporter transmembrane" evidence="17">
    <location>
        <begin position="76"/>
        <end position="356"/>
    </location>
</feature>
<comment type="similarity">
    <text evidence="2 16">Belongs to the complex I subunit 4 family.</text>
</comment>
<feature type="transmembrane region" description="Helical" evidence="16">
    <location>
        <begin position="81"/>
        <end position="100"/>
    </location>
</feature>
<feature type="transmembrane region" description="Helical" evidence="16">
    <location>
        <begin position="179"/>
        <end position="198"/>
    </location>
</feature>
<name>A0AAU8L3S4_9BILA</name>
<dbReference type="GO" id="GO:0042773">
    <property type="term" value="P:ATP synthesis coupled electron transport"/>
    <property type="evidence" value="ECO:0007669"/>
    <property type="project" value="InterPro"/>
</dbReference>
<keyword evidence="13 16" id="KW-0496">Mitochondrion</keyword>
<comment type="subcellular location">
    <subcellularLocation>
        <location evidence="1 16">Mitochondrion membrane</location>
        <topology evidence="1 16">Multi-pass membrane protein</topology>
    </subcellularLocation>
</comment>
<comment type="catalytic activity">
    <reaction evidence="15 16">
        <text>a ubiquinone + NADH + 5 H(+)(in) = a ubiquinol + NAD(+) + 4 H(+)(out)</text>
        <dbReference type="Rhea" id="RHEA:29091"/>
        <dbReference type="Rhea" id="RHEA-COMP:9565"/>
        <dbReference type="Rhea" id="RHEA-COMP:9566"/>
        <dbReference type="ChEBI" id="CHEBI:15378"/>
        <dbReference type="ChEBI" id="CHEBI:16389"/>
        <dbReference type="ChEBI" id="CHEBI:17976"/>
        <dbReference type="ChEBI" id="CHEBI:57540"/>
        <dbReference type="ChEBI" id="CHEBI:57945"/>
        <dbReference type="EC" id="7.1.1.2"/>
    </reaction>
</comment>
<feature type="transmembrane region" description="Helical" evidence="16">
    <location>
        <begin position="210"/>
        <end position="232"/>
    </location>
</feature>
<organism evidence="18">
    <name type="scientific">Bryozoa sp</name>
    <dbReference type="NCBI Taxonomy" id="2813608"/>
    <lineage>
        <taxon>Eukaryota</taxon>
        <taxon>Metazoa</taxon>
        <taxon>Spiralia</taxon>
        <taxon>Lophotrochozoa</taxon>
        <taxon>Bryozoa</taxon>
    </lineage>
</organism>
<evidence type="ECO:0000256" key="7">
    <source>
        <dbReference type="ARBA" id="ARBA00022692"/>
    </source>
</evidence>
<evidence type="ECO:0000256" key="11">
    <source>
        <dbReference type="ARBA" id="ARBA00023027"/>
    </source>
</evidence>
<dbReference type="GO" id="GO:0003954">
    <property type="term" value="F:NADH dehydrogenase activity"/>
    <property type="evidence" value="ECO:0007669"/>
    <property type="project" value="TreeGrafter"/>
</dbReference>
<comment type="function">
    <text evidence="16">Core subunit of the mitochondrial membrane respiratory chain NADH dehydrogenase (Complex I) which catalyzes electron transfer from NADH through the respiratory chain, using ubiquinone as an electron acceptor. Essential for the catalytic activity and assembly of complex I.</text>
</comment>
<feature type="transmembrane region" description="Helical" evidence="16">
    <location>
        <begin position="333"/>
        <end position="366"/>
    </location>
</feature>
<dbReference type="InterPro" id="IPR001750">
    <property type="entry name" value="ND/Mrp_TM"/>
</dbReference>
<dbReference type="EMBL" id="PP990757">
    <property type="protein sequence ID" value="XCN35351.1"/>
    <property type="molecule type" value="Genomic_DNA"/>
</dbReference>
<evidence type="ECO:0000256" key="9">
    <source>
        <dbReference type="ARBA" id="ARBA00022982"/>
    </source>
</evidence>
<feature type="transmembrane region" description="Helical" evidence="16">
    <location>
        <begin position="35"/>
        <end position="53"/>
    </location>
</feature>
<gene>
    <name evidence="18" type="primary">ND4</name>
</gene>
<protein>
    <recommendedName>
        <fullName evidence="4 16">NADH-ubiquinone oxidoreductase chain 4</fullName>
        <ecNumber evidence="3 16">7.1.1.2</ecNumber>
    </recommendedName>
</protein>
<dbReference type="Pfam" id="PF00361">
    <property type="entry name" value="Proton_antipo_M"/>
    <property type="match status" value="1"/>
</dbReference>
<dbReference type="PRINTS" id="PR01437">
    <property type="entry name" value="NUOXDRDTASE4"/>
</dbReference>
<evidence type="ECO:0000256" key="8">
    <source>
        <dbReference type="ARBA" id="ARBA00022967"/>
    </source>
</evidence>
<keyword evidence="6 16" id="KW-0679">Respiratory chain</keyword>
<dbReference type="PANTHER" id="PTHR43507:SF20">
    <property type="entry name" value="NADH-UBIQUINONE OXIDOREDUCTASE CHAIN 4"/>
    <property type="match status" value="1"/>
</dbReference>
<feature type="transmembrane region" description="Helical" evidence="16">
    <location>
        <begin position="264"/>
        <end position="288"/>
    </location>
</feature>
<evidence type="ECO:0000256" key="14">
    <source>
        <dbReference type="ARBA" id="ARBA00023136"/>
    </source>
</evidence>
<keyword evidence="14 16" id="KW-0472">Membrane</keyword>
<keyword evidence="9 16" id="KW-0249">Electron transport</keyword>
<proteinExistence type="inferred from homology"/>
<sequence>MFIYSSFFLILTFISIKFMYFNLSSSINFCWTWDYMSSTMMMLSFWIMALIILTESKFIFKLIILLITMIISFNTKNILMFFISFEISIIPILLIILFKGSQPERLEASMNLLLYTFSASTPLLFCTLYLWYMFNSPNLLLLFLWSNELMMLMMLAFLVKLPMWGMHLWLPKAHVEAPIGGSMILAAIMLKLGMYGMYRIFMLSNSTLKSSIYFISVIGLLGILISGIMCFMSPDIKILIAYSSISHMSPTLMILIQYNNLSFMNIIMLALSHGFSSSLMFFTGNLIYMNSKSRSMLLQKGGLMVNSIMALILFWSIMLNMAIPPFLTFFSEILMLIILMMQSYSILIITLIMIMITGLYNTYLFVNLSFGKEKFLNTKMIKMKELLIFFMHVYPLIFSSMLY</sequence>
<dbReference type="GO" id="GO:0048039">
    <property type="term" value="F:ubiquinone binding"/>
    <property type="evidence" value="ECO:0007669"/>
    <property type="project" value="TreeGrafter"/>
</dbReference>
<evidence type="ECO:0000256" key="3">
    <source>
        <dbReference type="ARBA" id="ARBA00012944"/>
    </source>
</evidence>
<dbReference type="PANTHER" id="PTHR43507">
    <property type="entry name" value="NADH-UBIQUINONE OXIDOREDUCTASE CHAIN 4"/>
    <property type="match status" value="1"/>
</dbReference>
<evidence type="ECO:0000256" key="1">
    <source>
        <dbReference type="ARBA" id="ARBA00004225"/>
    </source>
</evidence>
<evidence type="ECO:0000256" key="16">
    <source>
        <dbReference type="RuleBase" id="RU003297"/>
    </source>
</evidence>
<evidence type="ECO:0000256" key="5">
    <source>
        <dbReference type="ARBA" id="ARBA00022448"/>
    </source>
</evidence>
<dbReference type="AlphaFoldDB" id="A0AAU8L3S4"/>
<evidence type="ECO:0000313" key="18">
    <source>
        <dbReference type="EMBL" id="XCN35351.1"/>
    </source>
</evidence>
<evidence type="ECO:0000256" key="10">
    <source>
        <dbReference type="ARBA" id="ARBA00022989"/>
    </source>
</evidence>
<keyword evidence="5 16" id="KW-0813">Transport</keyword>
<evidence type="ECO:0000256" key="12">
    <source>
        <dbReference type="ARBA" id="ARBA00023075"/>
    </source>
</evidence>
<keyword evidence="12 16" id="KW-0830">Ubiquinone</keyword>
<evidence type="ECO:0000256" key="15">
    <source>
        <dbReference type="ARBA" id="ARBA00049551"/>
    </source>
</evidence>
<dbReference type="GO" id="GO:0031966">
    <property type="term" value="C:mitochondrial membrane"/>
    <property type="evidence" value="ECO:0007669"/>
    <property type="project" value="UniProtKB-SubCell"/>
</dbReference>
<feature type="transmembrane region" description="Helical" evidence="16">
    <location>
        <begin position="239"/>
        <end position="258"/>
    </location>
</feature>
<evidence type="ECO:0000259" key="17">
    <source>
        <dbReference type="Pfam" id="PF00361"/>
    </source>
</evidence>
<evidence type="ECO:0000256" key="4">
    <source>
        <dbReference type="ARBA" id="ARBA00021006"/>
    </source>
</evidence>
<feature type="transmembrane region" description="Helical" evidence="16">
    <location>
        <begin position="308"/>
        <end position="327"/>
    </location>
</feature>
<keyword evidence="11 16" id="KW-0520">NAD</keyword>
<dbReference type="InterPro" id="IPR003918">
    <property type="entry name" value="NADH_UbQ_OxRdtase"/>
</dbReference>
<evidence type="ECO:0000256" key="13">
    <source>
        <dbReference type="ARBA" id="ARBA00023128"/>
    </source>
</evidence>
<keyword evidence="7 16" id="KW-0812">Transmembrane</keyword>
<feature type="transmembrane region" description="Helical" evidence="16">
    <location>
        <begin position="112"/>
        <end position="134"/>
    </location>
</feature>
<reference evidence="18" key="1">
    <citation type="submission" date="2024-06" db="EMBL/GenBank/DDBJ databases">
        <title>Genomic investigations of benthic invertebrates from the Clarion-Clipperton fields of polymetallic nodules.</title>
        <authorList>
            <person name="Gastineau R."/>
            <person name="Dabek P."/>
            <person name="Mianowicz K."/>
            <person name="Otis C."/>
            <person name="Stoyanova V."/>
            <person name="Krawcewicz A."/>
            <person name="Abramowski T."/>
        </authorList>
    </citation>
    <scope>NUCLEOTIDE SEQUENCE</scope>
</reference>
<keyword evidence="10 16" id="KW-1133">Transmembrane helix</keyword>
<feature type="transmembrane region" description="Helical" evidence="16">
    <location>
        <begin position="7"/>
        <end position="23"/>
    </location>
</feature>
<feature type="transmembrane region" description="Helical" evidence="16">
    <location>
        <begin position="386"/>
        <end position="402"/>
    </location>
</feature>
<evidence type="ECO:0000256" key="2">
    <source>
        <dbReference type="ARBA" id="ARBA00009025"/>
    </source>
</evidence>
<dbReference type="GO" id="GO:0015990">
    <property type="term" value="P:electron transport coupled proton transport"/>
    <property type="evidence" value="ECO:0007669"/>
    <property type="project" value="TreeGrafter"/>
</dbReference>
<evidence type="ECO:0000256" key="6">
    <source>
        <dbReference type="ARBA" id="ARBA00022660"/>
    </source>
</evidence>
<dbReference type="EC" id="7.1.1.2" evidence="3 16"/>